<reference evidence="1" key="1">
    <citation type="submission" date="2020-12" db="EMBL/GenBank/DDBJ databases">
        <authorList>
            <person name="Iha C."/>
        </authorList>
    </citation>
    <scope>NUCLEOTIDE SEQUENCE</scope>
</reference>
<name>A0A8S1J111_9CHLO</name>
<comment type="caution">
    <text evidence="1">The sequence shown here is derived from an EMBL/GenBank/DDBJ whole genome shotgun (WGS) entry which is preliminary data.</text>
</comment>
<dbReference type="EMBL" id="CAJHUC010001030">
    <property type="protein sequence ID" value="CAD7699492.1"/>
    <property type="molecule type" value="Genomic_DNA"/>
</dbReference>
<proteinExistence type="predicted"/>
<sequence>MPTMFSSPDFRFLHEAPQVQQPVVERLLQSEPSLQIKQYMIEQRRCHQLTKPSCLLWPLTTGAFLFESISVWLENTLPTFSAVQHRLWLEHMMQIIESLCYRERQQQQCMLCRSRSNAGQHTPDIRTDDRNEALLWHFPEFSMHPMGMIVLELLVQGGVKSQSPPVLHAQQLHWDVSQVVLCAGCPFHKQVVTDTQHRMTASVQEWAPSSTDRNRLTDALMVDESLMLGHFSH</sequence>
<evidence type="ECO:0000313" key="2">
    <source>
        <dbReference type="Proteomes" id="UP000708148"/>
    </source>
</evidence>
<evidence type="ECO:0000313" key="1">
    <source>
        <dbReference type="EMBL" id="CAD7699492.1"/>
    </source>
</evidence>
<dbReference type="Proteomes" id="UP000708148">
    <property type="component" value="Unassembled WGS sequence"/>
</dbReference>
<protein>
    <submittedName>
        <fullName evidence="1">Uncharacterized protein</fullName>
    </submittedName>
</protein>
<keyword evidence="2" id="KW-1185">Reference proteome</keyword>
<accession>A0A8S1J111</accession>
<organism evidence="1 2">
    <name type="scientific">Ostreobium quekettii</name>
    <dbReference type="NCBI Taxonomy" id="121088"/>
    <lineage>
        <taxon>Eukaryota</taxon>
        <taxon>Viridiplantae</taxon>
        <taxon>Chlorophyta</taxon>
        <taxon>core chlorophytes</taxon>
        <taxon>Ulvophyceae</taxon>
        <taxon>TCBD clade</taxon>
        <taxon>Bryopsidales</taxon>
        <taxon>Ostreobineae</taxon>
        <taxon>Ostreobiaceae</taxon>
        <taxon>Ostreobium</taxon>
    </lineage>
</organism>
<dbReference type="AlphaFoldDB" id="A0A8S1J111"/>
<gene>
    <name evidence="1" type="ORF">OSTQU699_LOCUS4851</name>
</gene>